<dbReference type="OrthoDB" id="5588830at2759"/>
<name>A0A1Y2HLF3_9FUNG</name>
<dbReference type="EMBL" id="MCFL01000027">
    <property type="protein sequence ID" value="ORZ34523.1"/>
    <property type="molecule type" value="Genomic_DNA"/>
</dbReference>
<feature type="compositionally biased region" description="Low complexity" evidence="1">
    <location>
        <begin position="153"/>
        <end position="164"/>
    </location>
</feature>
<evidence type="ECO:0000313" key="2">
    <source>
        <dbReference type="EMBL" id="ORZ34523.1"/>
    </source>
</evidence>
<feature type="compositionally biased region" description="Low complexity" evidence="1">
    <location>
        <begin position="174"/>
        <end position="214"/>
    </location>
</feature>
<comment type="caution">
    <text evidence="2">The sequence shown here is derived from an EMBL/GenBank/DDBJ whole genome shotgun (WGS) entry which is preliminary data.</text>
</comment>
<organism evidence="2 3">
    <name type="scientific">Catenaria anguillulae PL171</name>
    <dbReference type="NCBI Taxonomy" id="765915"/>
    <lineage>
        <taxon>Eukaryota</taxon>
        <taxon>Fungi</taxon>
        <taxon>Fungi incertae sedis</taxon>
        <taxon>Blastocladiomycota</taxon>
        <taxon>Blastocladiomycetes</taxon>
        <taxon>Blastocladiales</taxon>
        <taxon>Catenariaceae</taxon>
        <taxon>Catenaria</taxon>
    </lineage>
</organism>
<evidence type="ECO:0000313" key="3">
    <source>
        <dbReference type="Proteomes" id="UP000193411"/>
    </source>
</evidence>
<feature type="region of interest" description="Disordered" evidence="1">
    <location>
        <begin position="100"/>
        <end position="219"/>
    </location>
</feature>
<gene>
    <name evidence="2" type="ORF">BCR44DRAFT_39182</name>
</gene>
<dbReference type="AlphaFoldDB" id="A0A1Y2HLF3"/>
<protein>
    <submittedName>
        <fullName evidence="2">Uncharacterized protein</fullName>
    </submittedName>
</protein>
<keyword evidence="3" id="KW-1185">Reference proteome</keyword>
<feature type="region of interest" description="Disordered" evidence="1">
    <location>
        <begin position="1"/>
        <end position="61"/>
    </location>
</feature>
<accession>A0A1Y2HLF3</accession>
<reference evidence="2 3" key="1">
    <citation type="submission" date="2016-07" db="EMBL/GenBank/DDBJ databases">
        <title>Pervasive Adenine N6-methylation of Active Genes in Fungi.</title>
        <authorList>
            <consortium name="DOE Joint Genome Institute"/>
            <person name="Mondo S.J."/>
            <person name="Dannebaum R.O."/>
            <person name="Kuo R.C."/>
            <person name="Labutti K."/>
            <person name="Haridas S."/>
            <person name="Kuo A."/>
            <person name="Salamov A."/>
            <person name="Ahrendt S.R."/>
            <person name="Lipzen A."/>
            <person name="Sullivan W."/>
            <person name="Andreopoulos W.B."/>
            <person name="Clum A."/>
            <person name="Lindquist E."/>
            <person name="Daum C."/>
            <person name="Ramamoorthy G.K."/>
            <person name="Gryganskyi A."/>
            <person name="Culley D."/>
            <person name="Magnuson J.K."/>
            <person name="James T.Y."/>
            <person name="O'Malley M.A."/>
            <person name="Stajich J.E."/>
            <person name="Spatafora J.W."/>
            <person name="Visel A."/>
            <person name="Grigoriev I.V."/>
        </authorList>
    </citation>
    <scope>NUCLEOTIDE SEQUENCE [LARGE SCALE GENOMIC DNA]</scope>
    <source>
        <strain evidence="2 3">PL171</strain>
    </source>
</reference>
<sequence>MSGNSSNNNNNDVLDFLDSLDSVPAQPPLSSVATAATSSTSSPSLSMANPFAPAPTAPATNANPFLAAGTVTSPTHQPAPFIAAPPVANVANVANVASPKLGHARSGSSSSLRDRTGTPVNVNMPPLTAGSGSGSGSASASGGGSISLPRPSTPAGSAAATSASNPQLNPYTPPANNTTAPTSASASPSNNKTAATPGQQSQHTAQAATTTNTGTGTGTGGWSSWFSTVTATVSTVVSPDLVSRATQAAAKVGDQLLHETQHAQAVASRALTQASSVAATVTAQARDRANNNATAAAAVAQGSKLLGMVSQSVNGLLDVVAPETLELAVSVKLAGMCNVDEVAKDTTQVLETVFAARDMRLIVEDTDVSGMRKFLPEESPDFTPEVAWAKVHAGASDPIPDTHIHVYIHPMLPLPATCSSSMLTYLVRVTGSGAFQAVTVSQSFHTAGPHADAEWTRMVLRSAVRTTVDDWLAELVAADASETRFSAARSRADGATATPGSTKNEVVTDEQQLVQAIGSM</sequence>
<feature type="compositionally biased region" description="Gly residues" evidence="1">
    <location>
        <begin position="131"/>
        <end position="145"/>
    </location>
</feature>
<evidence type="ECO:0000256" key="1">
    <source>
        <dbReference type="SAM" id="MobiDB-lite"/>
    </source>
</evidence>
<proteinExistence type="predicted"/>
<feature type="compositionally biased region" description="Low complexity" evidence="1">
    <location>
        <begin position="1"/>
        <end position="51"/>
    </location>
</feature>
<dbReference type="Proteomes" id="UP000193411">
    <property type="component" value="Unassembled WGS sequence"/>
</dbReference>